<feature type="chain" id="PRO_5047480814" description="ER membrane protein complex subunit 10" evidence="1">
    <location>
        <begin position="20"/>
        <end position="244"/>
    </location>
</feature>
<dbReference type="PANTHER" id="PTHR39219">
    <property type="entry name" value="ER MEMBRANE PROTEIN COMPLEX SUBUNIT 10"/>
    <property type="match status" value="1"/>
</dbReference>
<keyword evidence="1" id="KW-0732">Signal</keyword>
<evidence type="ECO:0008006" key="4">
    <source>
        <dbReference type="Google" id="ProtNLM"/>
    </source>
</evidence>
<organism evidence="2 3">
    <name type="scientific">Batrachochytrium salamandrivorans</name>
    <dbReference type="NCBI Taxonomy" id="1357716"/>
    <lineage>
        <taxon>Eukaryota</taxon>
        <taxon>Fungi</taxon>
        <taxon>Fungi incertae sedis</taxon>
        <taxon>Chytridiomycota</taxon>
        <taxon>Chytridiomycota incertae sedis</taxon>
        <taxon>Chytridiomycetes</taxon>
        <taxon>Rhizophydiales</taxon>
        <taxon>Rhizophydiales incertae sedis</taxon>
        <taxon>Batrachochytrium</taxon>
    </lineage>
</organism>
<comment type="caution">
    <text evidence="2">The sequence shown here is derived from an EMBL/GenBank/DDBJ whole genome shotgun (WGS) entry which is preliminary data.</text>
</comment>
<evidence type="ECO:0000256" key="1">
    <source>
        <dbReference type="SAM" id="SignalP"/>
    </source>
</evidence>
<dbReference type="PANTHER" id="PTHR39219:SF1">
    <property type="entry name" value="ER MEMBRANE PROTEIN COMPLEX SUBUNIT 10"/>
    <property type="match status" value="1"/>
</dbReference>
<accession>A0ABQ8F0G4</accession>
<dbReference type="Proteomes" id="UP001648503">
    <property type="component" value="Unassembled WGS sequence"/>
</dbReference>
<dbReference type="CDD" id="cd22209">
    <property type="entry name" value="EMC10"/>
    <property type="match status" value="1"/>
</dbReference>
<evidence type="ECO:0000313" key="2">
    <source>
        <dbReference type="EMBL" id="KAH6589926.1"/>
    </source>
</evidence>
<reference evidence="2 3" key="1">
    <citation type="submission" date="2021-02" db="EMBL/GenBank/DDBJ databases">
        <title>Variation within the Batrachochytrium salamandrivorans European outbreak.</title>
        <authorList>
            <person name="Kelly M."/>
            <person name="Pasmans F."/>
            <person name="Shea T.P."/>
            <person name="Munoz J.F."/>
            <person name="Carranza S."/>
            <person name="Cuomo C.A."/>
            <person name="Martel A."/>
        </authorList>
    </citation>
    <scope>NUCLEOTIDE SEQUENCE [LARGE SCALE GENOMIC DNA]</scope>
    <source>
        <strain evidence="2 3">AMFP18/2</strain>
    </source>
</reference>
<dbReference type="EMBL" id="JAFCIX010000438">
    <property type="protein sequence ID" value="KAH6589926.1"/>
    <property type="molecule type" value="Genomic_DNA"/>
</dbReference>
<dbReference type="Pfam" id="PF21203">
    <property type="entry name" value="ECM10"/>
    <property type="match status" value="1"/>
</dbReference>
<name>A0ABQ8F0G4_9FUNG</name>
<proteinExistence type="predicted"/>
<keyword evidence="3" id="KW-1185">Reference proteome</keyword>
<feature type="signal peptide" evidence="1">
    <location>
        <begin position="1"/>
        <end position="19"/>
    </location>
</feature>
<sequence>MRAYIYLLLVVGLAGFSVASDSSTLASFEASGNDIGTVTEDADGQTSSTSSPTAVQFKMFYRIDDNEPKSRGVLNLDAYSLKRSSNRVETPTIVDKALTTIHANSTRYTLIINTGSETDRRLLSASVPLCMLQSSMFSEMITVHVDMNGEPFHLDYLVKANDCKLGTDFGKVSHFKTTVSVGRVADAPRPILEQIKMTEDGTEPAAEQSLLQKYWYYIIPVVIFITMTASGDDGKGDKAASAKK</sequence>
<evidence type="ECO:0000313" key="3">
    <source>
        <dbReference type="Proteomes" id="UP001648503"/>
    </source>
</evidence>
<protein>
    <recommendedName>
        <fullName evidence="4">ER membrane protein complex subunit 10</fullName>
    </recommendedName>
</protein>
<gene>
    <name evidence="2" type="ORF">BASA50_009629</name>
</gene>